<evidence type="ECO:0000259" key="2">
    <source>
        <dbReference type="PROSITE" id="PS00662"/>
    </source>
</evidence>
<organism evidence="3 4">
    <name type="scientific">Desulfuromusa kysingii</name>
    <dbReference type="NCBI Taxonomy" id="37625"/>
    <lineage>
        <taxon>Bacteria</taxon>
        <taxon>Pseudomonadati</taxon>
        <taxon>Thermodesulfobacteriota</taxon>
        <taxon>Desulfuromonadia</taxon>
        <taxon>Desulfuromonadales</taxon>
        <taxon>Geopsychrobacteraceae</taxon>
        <taxon>Desulfuromusa</taxon>
    </lineage>
</organism>
<protein>
    <submittedName>
        <fullName evidence="3">Twitching motility protein PilT</fullName>
    </submittedName>
</protein>
<name>A0A1H4DNT1_9BACT</name>
<dbReference type="GO" id="GO:0005524">
    <property type="term" value="F:ATP binding"/>
    <property type="evidence" value="ECO:0007669"/>
    <property type="project" value="InterPro"/>
</dbReference>
<dbReference type="PANTHER" id="PTHR30486:SF12">
    <property type="entry name" value="TYPE IV PILUS ATPASE PILU"/>
    <property type="match status" value="1"/>
</dbReference>
<dbReference type="InterPro" id="IPR050921">
    <property type="entry name" value="T4SS_GSP_E_ATPase"/>
</dbReference>
<evidence type="ECO:0000256" key="1">
    <source>
        <dbReference type="ARBA" id="ARBA00006611"/>
    </source>
</evidence>
<dbReference type="PROSITE" id="PS00662">
    <property type="entry name" value="T2SP_E"/>
    <property type="match status" value="1"/>
</dbReference>
<dbReference type="Gene3D" id="3.40.50.300">
    <property type="entry name" value="P-loop containing nucleotide triphosphate hydrolases"/>
    <property type="match status" value="1"/>
</dbReference>
<dbReference type="RefSeq" id="WP_092350340.1">
    <property type="nucleotide sequence ID" value="NZ_FNQN01000011.1"/>
</dbReference>
<dbReference type="Proteomes" id="UP000199409">
    <property type="component" value="Unassembled WGS sequence"/>
</dbReference>
<dbReference type="PANTHER" id="PTHR30486">
    <property type="entry name" value="TWITCHING MOTILITY PROTEIN PILT"/>
    <property type="match status" value="1"/>
</dbReference>
<dbReference type="InterPro" id="IPR006321">
    <property type="entry name" value="PilT/PilU"/>
</dbReference>
<dbReference type="STRING" id="37625.SAMN05660420_03016"/>
<dbReference type="Gene3D" id="3.30.450.90">
    <property type="match status" value="1"/>
</dbReference>
<dbReference type="EMBL" id="FNQN01000011">
    <property type="protein sequence ID" value="SEA74257.1"/>
    <property type="molecule type" value="Genomic_DNA"/>
</dbReference>
<proteinExistence type="inferred from homology"/>
<reference evidence="3 4" key="1">
    <citation type="submission" date="2016-10" db="EMBL/GenBank/DDBJ databases">
        <authorList>
            <person name="de Groot N.N."/>
        </authorList>
    </citation>
    <scope>NUCLEOTIDE SEQUENCE [LARGE SCALE GENOMIC DNA]</scope>
    <source>
        <strain evidence="3 4">DSM 7343</strain>
    </source>
</reference>
<dbReference type="InterPro" id="IPR001482">
    <property type="entry name" value="T2SS/T4SS_dom"/>
</dbReference>
<evidence type="ECO:0000313" key="4">
    <source>
        <dbReference type="Proteomes" id="UP000199409"/>
    </source>
</evidence>
<dbReference type="AlphaFoldDB" id="A0A1H4DNT1"/>
<dbReference type="OrthoDB" id="9805147at2"/>
<dbReference type="GO" id="GO:0016887">
    <property type="term" value="F:ATP hydrolysis activity"/>
    <property type="evidence" value="ECO:0007669"/>
    <property type="project" value="InterPro"/>
</dbReference>
<accession>A0A1H4DNT1</accession>
<gene>
    <name evidence="3" type="ORF">SAMN05660420_03016</name>
</gene>
<dbReference type="SUPFAM" id="SSF52540">
    <property type="entry name" value="P-loop containing nucleoside triphosphate hydrolases"/>
    <property type="match status" value="1"/>
</dbReference>
<keyword evidence="4" id="KW-1185">Reference proteome</keyword>
<sequence length="355" mass="39391">MDSKILNQILEIAFAKRVSDVHFEVGSPPFFRAHGQLLRSKLANLTAEDTQFIAATIMKNNKRNLPDDFTEFDASYSLANSGRFRVSVFKQRGHIGIVMRVIPPEIGSFSDLKLPKVLGEIVKAPNGLVLVTGPTGNGKSTTLASMINYINEKYAYNIITIEDPIEFLFSSSKSCVIQREVGIDTTDFGSALKASLRMDPDVIMVGELRDVETIDACIKASETGHLVFSTLHTQNAASTINRIVGNFPPDSQKIIRQRLADILVATVSLRLVESKDGEKLLPVVEVMRTTTTIQACIREGNLNDIESHIEKGTAQYQMQSMDQHLIQLCNKGLISMREAKRVSNSMDLERKLTFT</sequence>
<dbReference type="CDD" id="cd01131">
    <property type="entry name" value="PilT"/>
    <property type="match status" value="1"/>
</dbReference>
<dbReference type="InterPro" id="IPR027417">
    <property type="entry name" value="P-loop_NTPase"/>
</dbReference>
<feature type="domain" description="Bacterial type II secretion system protein E" evidence="2">
    <location>
        <begin position="196"/>
        <end position="210"/>
    </location>
</feature>
<dbReference type="NCBIfam" id="TIGR01420">
    <property type="entry name" value="pilT_fam"/>
    <property type="match status" value="1"/>
</dbReference>
<dbReference type="Pfam" id="PF00437">
    <property type="entry name" value="T2SSE"/>
    <property type="match status" value="1"/>
</dbReference>
<evidence type="ECO:0000313" key="3">
    <source>
        <dbReference type="EMBL" id="SEA74257.1"/>
    </source>
</evidence>
<comment type="similarity">
    <text evidence="1">Belongs to the GSP E family.</text>
</comment>